<dbReference type="AlphaFoldDB" id="A0A5N3P312"/>
<keyword evidence="2" id="KW-1185">Reference proteome</keyword>
<protein>
    <submittedName>
        <fullName evidence="1">Uncharacterized protein</fullName>
    </submittedName>
</protein>
<organism evidence="1 2">
    <name type="scientific">Microvirga brassicacearum</name>
    <dbReference type="NCBI Taxonomy" id="2580413"/>
    <lineage>
        <taxon>Bacteria</taxon>
        <taxon>Pseudomonadati</taxon>
        <taxon>Pseudomonadota</taxon>
        <taxon>Alphaproteobacteria</taxon>
        <taxon>Hyphomicrobiales</taxon>
        <taxon>Methylobacteriaceae</taxon>
        <taxon>Microvirga</taxon>
    </lineage>
</organism>
<dbReference type="OrthoDB" id="8452331at2"/>
<sequence length="182" mass="19086">MKNANNEVVMVEARHFTGLLTVVLVAGLAACQTSGSSMSGSPEGVPIALESIDGPPTQIRTALIGELNTAASHRKVDLVDATAQARYRVRGYLSAETADGGGTKVAYVWDVFDSQNKRATRLSGTSPVLVSYTSLSSLDKETLARLANSSMDEIAEFLSAAKAESPIRTAEAPVDDEAVAAE</sequence>
<evidence type="ECO:0000313" key="1">
    <source>
        <dbReference type="EMBL" id="KAB0264112.1"/>
    </source>
</evidence>
<gene>
    <name evidence="1" type="ORF">FEZ63_24705</name>
</gene>
<proteinExistence type="predicted"/>
<dbReference type="RefSeq" id="WP_150950100.1">
    <property type="nucleotide sequence ID" value="NZ_VCMV01000081.1"/>
</dbReference>
<dbReference type="Proteomes" id="UP000325684">
    <property type="component" value="Unassembled WGS sequence"/>
</dbReference>
<dbReference type="EMBL" id="VCMV01000081">
    <property type="protein sequence ID" value="KAB0264112.1"/>
    <property type="molecule type" value="Genomic_DNA"/>
</dbReference>
<evidence type="ECO:0000313" key="2">
    <source>
        <dbReference type="Proteomes" id="UP000325684"/>
    </source>
</evidence>
<comment type="caution">
    <text evidence="1">The sequence shown here is derived from an EMBL/GenBank/DDBJ whole genome shotgun (WGS) entry which is preliminary data.</text>
</comment>
<accession>A0A5N3P312</accession>
<reference evidence="1 2" key="1">
    <citation type="journal article" date="2019" name="Microorganisms">
        <title>Genome Insights into the Novel Species Microvirga brassicacearum, a Rapeseed Endophyte with Biotechnological Potential.</title>
        <authorList>
            <person name="Jimenez-Gomez A."/>
            <person name="Saati-Santamaria Z."/>
            <person name="Igual J.M."/>
            <person name="Rivas R."/>
            <person name="Mateos P.F."/>
            <person name="Garcia-Fraile P."/>
        </authorList>
    </citation>
    <scope>NUCLEOTIDE SEQUENCE [LARGE SCALE GENOMIC DNA]</scope>
    <source>
        <strain evidence="1 2">CDVBN77</strain>
    </source>
</reference>
<name>A0A5N3P312_9HYPH</name>
<dbReference type="PROSITE" id="PS51257">
    <property type="entry name" value="PROKAR_LIPOPROTEIN"/>
    <property type="match status" value="1"/>
</dbReference>